<dbReference type="EMBL" id="AYKF01000087">
    <property type="protein sequence ID" value="ROO28422.1"/>
    <property type="molecule type" value="Genomic_DNA"/>
</dbReference>
<dbReference type="FunFam" id="3.40.640.10:FF:000089">
    <property type="entry name" value="Aminotransferase, DegT/DnrJ/EryC1/StrS family"/>
    <property type="match status" value="1"/>
</dbReference>
<reference evidence="6 7" key="1">
    <citation type="submission" date="2013-10" db="EMBL/GenBank/DDBJ databases">
        <title>Salinisphaera halophila YIM 95161 Genome Sequencing.</title>
        <authorList>
            <person name="Lai Q."/>
            <person name="Li C."/>
            <person name="Shao Z."/>
        </authorList>
    </citation>
    <scope>NUCLEOTIDE SEQUENCE [LARGE SCALE GENOMIC DNA]</scope>
    <source>
        <strain evidence="6 7">YIM 95161</strain>
    </source>
</reference>
<dbReference type="InterPro" id="IPR015421">
    <property type="entry name" value="PyrdxlP-dep_Trfase_major"/>
</dbReference>
<dbReference type="AlphaFoldDB" id="A0A423PS91"/>
<name>A0A423PS91_9GAMM</name>
<gene>
    <name evidence="6" type="ORF">SAHL_10195</name>
</gene>
<protein>
    <submittedName>
        <fullName evidence="6">Aminotransferase DegT</fullName>
    </submittedName>
</protein>
<feature type="active site" description="Proton acceptor" evidence="3">
    <location>
        <position position="184"/>
    </location>
</feature>
<dbReference type="OrthoDB" id="9804264at2"/>
<dbReference type="Proteomes" id="UP000285123">
    <property type="component" value="Unassembled WGS sequence"/>
</dbReference>
<evidence type="ECO:0000256" key="2">
    <source>
        <dbReference type="ARBA" id="ARBA00037999"/>
    </source>
</evidence>
<dbReference type="CDD" id="cd00616">
    <property type="entry name" value="AHBA_syn"/>
    <property type="match status" value="1"/>
</dbReference>
<evidence type="ECO:0000256" key="3">
    <source>
        <dbReference type="PIRSR" id="PIRSR000390-1"/>
    </source>
</evidence>
<evidence type="ECO:0000256" key="5">
    <source>
        <dbReference type="RuleBase" id="RU004508"/>
    </source>
</evidence>
<evidence type="ECO:0000313" key="7">
    <source>
        <dbReference type="Proteomes" id="UP000285123"/>
    </source>
</evidence>
<dbReference type="GO" id="GO:0030170">
    <property type="term" value="F:pyridoxal phosphate binding"/>
    <property type="evidence" value="ECO:0007669"/>
    <property type="project" value="UniProtKB-ARBA"/>
</dbReference>
<dbReference type="InterPro" id="IPR015424">
    <property type="entry name" value="PyrdxlP-dep_Trfase"/>
</dbReference>
<dbReference type="Gene3D" id="3.40.640.10">
    <property type="entry name" value="Type I PLP-dependent aspartate aminotransferase-like (Major domain)"/>
    <property type="match status" value="1"/>
</dbReference>
<evidence type="ECO:0000256" key="4">
    <source>
        <dbReference type="PIRSR" id="PIRSR000390-2"/>
    </source>
</evidence>
<evidence type="ECO:0000313" key="6">
    <source>
        <dbReference type="EMBL" id="ROO28422.1"/>
    </source>
</evidence>
<sequence length="360" mass="38853">MQLIDLQAQYQRIKPDVDARIQAVLDHGRYVMGPEIEALESRLAEYAGIEHCVALSSGTDALLVTMMALDIGPGDEVITSPFTFIATGEMIGLLGATPVFVDIDPATYNIDATQIEAHVSERTKAIMPVSLFGQMPDMDAINTIGERHGIPVIEDAAQSFGATYRDRRSCGASKLAATSFFPAKPLGCYGDGGAAFTSDADLAQRMRELRNHGQDAPYHHPRLGINGRLDTIQAAVLLAKMEVFDDEVARRAEVGARYDNKLAGLAKTPAVADGCTSVYAQYTIEVEDRDRVRAALNEAGIPSAVYYPVPLNRQPPLYSDVAIPQSEAAAARVLSLPMHPYLDEADQDRVAHALAEAVGK</sequence>
<comment type="similarity">
    <text evidence="2 5">Belongs to the DegT/DnrJ/EryC1 family.</text>
</comment>
<organism evidence="6 7">
    <name type="scientific">Salinisphaera orenii YIM 95161</name>
    <dbReference type="NCBI Taxonomy" id="1051139"/>
    <lineage>
        <taxon>Bacteria</taxon>
        <taxon>Pseudomonadati</taxon>
        <taxon>Pseudomonadota</taxon>
        <taxon>Gammaproteobacteria</taxon>
        <taxon>Salinisphaerales</taxon>
        <taxon>Salinisphaeraceae</taxon>
        <taxon>Salinisphaera</taxon>
    </lineage>
</organism>
<keyword evidence="6" id="KW-0808">Transferase</keyword>
<dbReference type="InterPro" id="IPR015422">
    <property type="entry name" value="PyrdxlP-dep_Trfase_small"/>
</dbReference>
<dbReference type="Pfam" id="PF01041">
    <property type="entry name" value="DegT_DnrJ_EryC1"/>
    <property type="match status" value="1"/>
</dbReference>
<keyword evidence="1 4" id="KW-0663">Pyridoxal phosphate</keyword>
<proteinExistence type="inferred from homology"/>
<dbReference type="PANTHER" id="PTHR30244">
    <property type="entry name" value="TRANSAMINASE"/>
    <property type="match status" value="1"/>
</dbReference>
<dbReference type="SUPFAM" id="SSF53383">
    <property type="entry name" value="PLP-dependent transferases"/>
    <property type="match status" value="1"/>
</dbReference>
<dbReference type="GO" id="GO:0008483">
    <property type="term" value="F:transaminase activity"/>
    <property type="evidence" value="ECO:0007669"/>
    <property type="project" value="UniProtKB-KW"/>
</dbReference>
<comment type="caution">
    <text evidence="6">The sequence shown here is derived from an EMBL/GenBank/DDBJ whole genome shotgun (WGS) entry which is preliminary data.</text>
</comment>
<dbReference type="InterPro" id="IPR000653">
    <property type="entry name" value="DegT/StrS_aminotransferase"/>
</dbReference>
<dbReference type="Gene3D" id="3.90.1150.10">
    <property type="entry name" value="Aspartate Aminotransferase, domain 1"/>
    <property type="match status" value="1"/>
</dbReference>
<evidence type="ECO:0000256" key="1">
    <source>
        <dbReference type="ARBA" id="ARBA00022898"/>
    </source>
</evidence>
<dbReference type="PIRSF" id="PIRSF000390">
    <property type="entry name" value="PLP_StrS"/>
    <property type="match status" value="1"/>
</dbReference>
<accession>A0A423PS91</accession>
<feature type="modified residue" description="N6-(pyridoxal phosphate)lysine" evidence="4">
    <location>
        <position position="184"/>
    </location>
</feature>
<dbReference type="GO" id="GO:0000271">
    <property type="term" value="P:polysaccharide biosynthetic process"/>
    <property type="evidence" value="ECO:0007669"/>
    <property type="project" value="TreeGrafter"/>
</dbReference>
<dbReference type="PANTHER" id="PTHR30244:SF42">
    <property type="entry name" value="UDP-2-ACETAMIDO-2-DEOXY-3-OXO-D-GLUCURONATE AMINOTRANSFERASE"/>
    <property type="match status" value="1"/>
</dbReference>
<keyword evidence="6" id="KW-0032">Aminotransferase</keyword>